<dbReference type="EMBL" id="JACEIK010004014">
    <property type="protein sequence ID" value="MCD9643840.1"/>
    <property type="molecule type" value="Genomic_DNA"/>
</dbReference>
<proteinExistence type="predicted"/>
<evidence type="ECO:0000313" key="2">
    <source>
        <dbReference type="EMBL" id="MCD9643840.1"/>
    </source>
</evidence>
<protein>
    <submittedName>
        <fullName evidence="2">Uncharacterized protein</fullName>
    </submittedName>
</protein>
<accession>A0ABS8VCC7</accession>
<evidence type="ECO:0000256" key="1">
    <source>
        <dbReference type="SAM" id="MobiDB-lite"/>
    </source>
</evidence>
<reference evidence="2 3" key="1">
    <citation type="journal article" date="2021" name="BMC Genomics">
        <title>Datura genome reveals duplications of psychoactive alkaloid biosynthetic genes and high mutation rate following tissue culture.</title>
        <authorList>
            <person name="Rajewski A."/>
            <person name="Carter-House D."/>
            <person name="Stajich J."/>
            <person name="Litt A."/>
        </authorList>
    </citation>
    <scope>NUCLEOTIDE SEQUENCE [LARGE SCALE GENOMIC DNA]</scope>
    <source>
        <strain evidence="2">AR-01</strain>
    </source>
</reference>
<feature type="region of interest" description="Disordered" evidence="1">
    <location>
        <begin position="86"/>
        <end position="125"/>
    </location>
</feature>
<feature type="region of interest" description="Disordered" evidence="1">
    <location>
        <begin position="1"/>
        <end position="33"/>
    </location>
</feature>
<evidence type="ECO:0000313" key="3">
    <source>
        <dbReference type="Proteomes" id="UP000823775"/>
    </source>
</evidence>
<name>A0ABS8VCC7_DATST</name>
<keyword evidence="3" id="KW-1185">Reference proteome</keyword>
<dbReference type="Proteomes" id="UP000823775">
    <property type="component" value="Unassembled WGS sequence"/>
</dbReference>
<gene>
    <name evidence="2" type="ORF">HAX54_031692</name>
</gene>
<comment type="caution">
    <text evidence="2">The sequence shown here is derived from an EMBL/GenBank/DDBJ whole genome shotgun (WGS) entry which is preliminary data.</text>
</comment>
<feature type="compositionally biased region" description="Acidic residues" evidence="1">
    <location>
        <begin position="102"/>
        <end position="113"/>
    </location>
</feature>
<sequence length="125" mass="13680">MAPKPSKVKGVAYSSNGSKSLRKANEEANEDVSLPQQPLRHFGLHILNTLGLDIMFNDPGECNLNMPLSENSRALCKVGLEFEKPLDNDDATNLEMARVDSDLESDDEDDSEMGETALAPTNDED</sequence>
<organism evidence="2 3">
    <name type="scientific">Datura stramonium</name>
    <name type="common">Jimsonweed</name>
    <name type="synonym">Common thornapple</name>
    <dbReference type="NCBI Taxonomy" id="4076"/>
    <lineage>
        <taxon>Eukaryota</taxon>
        <taxon>Viridiplantae</taxon>
        <taxon>Streptophyta</taxon>
        <taxon>Embryophyta</taxon>
        <taxon>Tracheophyta</taxon>
        <taxon>Spermatophyta</taxon>
        <taxon>Magnoliopsida</taxon>
        <taxon>eudicotyledons</taxon>
        <taxon>Gunneridae</taxon>
        <taxon>Pentapetalae</taxon>
        <taxon>asterids</taxon>
        <taxon>lamiids</taxon>
        <taxon>Solanales</taxon>
        <taxon>Solanaceae</taxon>
        <taxon>Solanoideae</taxon>
        <taxon>Datureae</taxon>
        <taxon>Datura</taxon>
    </lineage>
</organism>